<proteinExistence type="predicted"/>
<dbReference type="PROSITE" id="PS50279">
    <property type="entry name" value="BPTI_KUNITZ_2"/>
    <property type="match status" value="1"/>
</dbReference>
<dbReference type="InterPro" id="IPR036880">
    <property type="entry name" value="Kunitz_BPTI_sf"/>
</dbReference>
<feature type="region of interest" description="Disordered" evidence="2">
    <location>
        <begin position="773"/>
        <end position="808"/>
    </location>
</feature>
<comment type="caution">
    <text evidence="4">The sequence shown here is derived from an EMBL/GenBank/DDBJ whole genome shotgun (WGS) entry which is preliminary data.</text>
</comment>
<name>A0A3L8RV28_CHLGU</name>
<evidence type="ECO:0000256" key="2">
    <source>
        <dbReference type="SAM" id="MobiDB-lite"/>
    </source>
</evidence>
<feature type="region of interest" description="Disordered" evidence="2">
    <location>
        <begin position="261"/>
        <end position="296"/>
    </location>
</feature>
<dbReference type="PANTHER" id="PTHR10083:SF374">
    <property type="entry name" value="BPTI_KUNITZ INHIBITOR DOMAIN-CONTAINING PROTEIN"/>
    <property type="match status" value="1"/>
</dbReference>
<feature type="compositionally biased region" description="Basic and acidic residues" evidence="2">
    <location>
        <begin position="20"/>
        <end position="30"/>
    </location>
</feature>
<dbReference type="SMART" id="SM00131">
    <property type="entry name" value="KU"/>
    <property type="match status" value="1"/>
</dbReference>
<feature type="compositionally biased region" description="Polar residues" evidence="2">
    <location>
        <begin position="39"/>
        <end position="49"/>
    </location>
</feature>
<sequence length="974" mass="107014">MLDHHQLLDPGLRGTGLPERNLRDQRESWKSPDMIKSLPDSQFLNLSPQKSQSLPTKFWDFSTIPNHPQDQLQDSWNPQIQWSMEPGALQKHQISSVTLIPQVQLHGYSQPQEYTRNGENWEEKLGTTHGKTTVKPSMEPPPLLAGEFSCLLPIFPSMECSGAFRDKSSSLDLGGNDAGMGFPVRAPTLLEMTRADAPGRIPFKKLGGGSRFQADFVPLFPPHPQICSWSRARATHGPPDLLTGAWISIWIWVRNEHIPKNPANPRTKPQQSPLPSRPAPGALPTSVPDVKRSGSDGWDIPGVIESRQQPTIPLKAGAEAGGLINPSANVYCRQIPIAPGFSEAPELQPDIYLRQTTTSTSIFSDERPTSPTELFNTIKGFIAAGSSPPVAGCSQTTGTSQRGAGSQLPGEKLGMKWHFGKSLPRWEGPLGLGIEGCGTEGVTRGSNSVWAWLKAAGFAPGDLEGVLIPEKHAGRILLEFPECKHSCENIPPAIQSLTIPLESNTELIPRWESTAGCSPLFWESTWIPSFIHSHTFPFFLENPLLDYPHFFHSGNLLGFPPLSALGSIPGVGVGMFSRKNPTHGRIPNMLQGCFPKCHLFLPGSSPWMVVGCFPERFQPMENVGLGRNEGIVRCFPTRIQPMGTCEVFSHPDPTMGNYEVFSHPDPTCGNCEVFFHSDPAHRELRGVFPPRSNSWELNVGCFPTRIQPMGNYEAFSHPDPTRGNGVVFSCSPGSCQHHSLLWYFHGPTSSCRPFLFGGCRGNSNRFPSRRECERRCQSSPGEAGPSKSPLPPARSEARAGEPLQDLPAPTSLRWKCQEVAGFSSLPIPRSFPGAPGHLPWVNSTDVCMDPPAVQWENLLEAQLGFHCQIQGFWDQFVWIFPSSPAHPKWGQAGIQTLLRAGRELPPCAHFFLADPKQSQDPARIGIFAFCGCGMGQSRAREFPEGAQTAANIHVVSSSFSQSRQREMSGSKRFI</sequence>
<dbReference type="EMBL" id="QUSF01000244">
    <property type="protein sequence ID" value="RLV85377.1"/>
    <property type="molecule type" value="Genomic_DNA"/>
</dbReference>
<accession>A0A3L8RV28</accession>
<dbReference type="GO" id="GO:0005615">
    <property type="term" value="C:extracellular space"/>
    <property type="evidence" value="ECO:0007669"/>
    <property type="project" value="TreeGrafter"/>
</dbReference>
<feature type="compositionally biased region" description="Polar residues" evidence="2">
    <location>
        <begin position="393"/>
        <end position="404"/>
    </location>
</feature>
<keyword evidence="1" id="KW-1015">Disulfide bond</keyword>
<dbReference type="OrthoDB" id="196393at2759"/>
<dbReference type="InterPro" id="IPR020901">
    <property type="entry name" value="Prtase_inh_Kunz-CS"/>
</dbReference>
<protein>
    <recommendedName>
        <fullName evidence="3">BPTI/Kunitz inhibitor domain-containing protein</fullName>
    </recommendedName>
</protein>
<feature type="domain" description="BPTI/Kunitz inhibitor" evidence="3">
    <location>
        <begin position="733"/>
        <end position="776"/>
    </location>
</feature>
<dbReference type="PANTHER" id="PTHR10083">
    <property type="entry name" value="KUNITZ-TYPE PROTEASE INHIBITOR-RELATED"/>
    <property type="match status" value="1"/>
</dbReference>
<dbReference type="AlphaFoldDB" id="A0A3L8RV28"/>
<organism evidence="4 5">
    <name type="scientific">Chloebia gouldiae</name>
    <name type="common">Gouldian finch</name>
    <name type="synonym">Erythrura gouldiae</name>
    <dbReference type="NCBI Taxonomy" id="44316"/>
    <lineage>
        <taxon>Eukaryota</taxon>
        <taxon>Metazoa</taxon>
        <taxon>Chordata</taxon>
        <taxon>Craniata</taxon>
        <taxon>Vertebrata</taxon>
        <taxon>Euteleostomi</taxon>
        <taxon>Archelosauria</taxon>
        <taxon>Archosauria</taxon>
        <taxon>Dinosauria</taxon>
        <taxon>Saurischia</taxon>
        <taxon>Theropoda</taxon>
        <taxon>Coelurosauria</taxon>
        <taxon>Aves</taxon>
        <taxon>Neognathae</taxon>
        <taxon>Neoaves</taxon>
        <taxon>Telluraves</taxon>
        <taxon>Australaves</taxon>
        <taxon>Passeriformes</taxon>
        <taxon>Passeroidea</taxon>
        <taxon>Passeridae</taxon>
        <taxon>Chloebia</taxon>
    </lineage>
</organism>
<dbReference type="GO" id="GO:0004867">
    <property type="term" value="F:serine-type endopeptidase inhibitor activity"/>
    <property type="evidence" value="ECO:0007669"/>
    <property type="project" value="InterPro"/>
</dbReference>
<dbReference type="PROSITE" id="PS00280">
    <property type="entry name" value="BPTI_KUNITZ_1"/>
    <property type="match status" value="1"/>
</dbReference>
<evidence type="ECO:0000256" key="1">
    <source>
        <dbReference type="ARBA" id="ARBA00023157"/>
    </source>
</evidence>
<evidence type="ECO:0000259" key="3">
    <source>
        <dbReference type="PROSITE" id="PS50279"/>
    </source>
</evidence>
<feature type="region of interest" description="Disordered" evidence="2">
    <location>
        <begin position="389"/>
        <end position="408"/>
    </location>
</feature>
<gene>
    <name evidence="4" type="ORF">DV515_00016026</name>
</gene>
<dbReference type="InterPro" id="IPR050098">
    <property type="entry name" value="TFPI/VKTCI-like"/>
</dbReference>
<reference evidence="4 5" key="1">
    <citation type="journal article" date="2018" name="Proc. R. Soc. B">
        <title>A non-coding region near Follistatin controls head colour polymorphism in the Gouldian finch.</title>
        <authorList>
            <person name="Toomey M.B."/>
            <person name="Marques C.I."/>
            <person name="Andrade P."/>
            <person name="Araujo P.M."/>
            <person name="Sabatino S."/>
            <person name="Gazda M.A."/>
            <person name="Afonso S."/>
            <person name="Lopes R.J."/>
            <person name="Corbo J.C."/>
            <person name="Carneiro M."/>
        </authorList>
    </citation>
    <scope>NUCLEOTIDE SEQUENCE [LARGE SCALE GENOMIC DNA]</scope>
    <source>
        <strain evidence="4">Red01</strain>
        <tissue evidence="4">Muscle</tissue>
    </source>
</reference>
<dbReference type="Proteomes" id="UP000276834">
    <property type="component" value="Unassembled WGS sequence"/>
</dbReference>
<dbReference type="Pfam" id="PF00014">
    <property type="entry name" value="Kunitz_BPTI"/>
    <property type="match status" value="1"/>
</dbReference>
<dbReference type="Gene3D" id="4.10.410.10">
    <property type="entry name" value="Pancreatic trypsin inhibitor Kunitz domain"/>
    <property type="match status" value="1"/>
</dbReference>
<dbReference type="SUPFAM" id="SSF57362">
    <property type="entry name" value="BPTI-like"/>
    <property type="match status" value="1"/>
</dbReference>
<keyword evidence="5" id="KW-1185">Reference proteome</keyword>
<evidence type="ECO:0000313" key="5">
    <source>
        <dbReference type="Proteomes" id="UP000276834"/>
    </source>
</evidence>
<evidence type="ECO:0000313" key="4">
    <source>
        <dbReference type="EMBL" id="RLV85377.1"/>
    </source>
</evidence>
<feature type="region of interest" description="Disordered" evidence="2">
    <location>
        <begin position="1"/>
        <end position="49"/>
    </location>
</feature>
<dbReference type="InterPro" id="IPR002223">
    <property type="entry name" value="Kunitz_BPTI"/>
</dbReference>